<organism evidence="1 2">
    <name type="scientific">Paenibacillus agricola</name>
    <dbReference type="NCBI Taxonomy" id="2716264"/>
    <lineage>
        <taxon>Bacteria</taxon>
        <taxon>Bacillati</taxon>
        <taxon>Bacillota</taxon>
        <taxon>Bacilli</taxon>
        <taxon>Bacillales</taxon>
        <taxon>Paenibacillaceae</taxon>
        <taxon>Paenibacillus</taxon>
    </lineage>
</organism>
<dbReference type="RefSeq" id="WP_166155372.1">
    <property type="nucleotide sequence ID" value="NZ_JAAOIW010000019.1"/>
</dbReference>
<evidence type="ECO:0000313" key="2">
    <source>
        <dbReference type="Proteomes" id="UP001165962"/>
    </source>
</evidence>
<dbReference type="Proteomes" id="UP001165962">
    <property type="component" value="Unassembled WGS sequence"/>
</dbReference>
<dbReference type="EMBL" id="JAAOIW010000019">
    <property type="protein sequence ID" value="NHN34432.1"/>
    <property type="molecule type" value="Genomic_DNA"/>
</dbReference>
<proteinExistence type="predicted"/>
<protein>
    <submittedName>
        <fullName evidence="1">Uncharacterized protein</fullName>
    </submittedName>
</protein>
<keyword evidence="2" id="KW-1185">Reference proteome</keyword>
<evidence type="ECO:0000313" key="1">
    <source>
        <dbReference type="EMBL" id="NHN34432.1"/>
    </source>
</evidence>
<accession>A0ABX0JD67</accession>
<reference evidence="1" key="1">
    <citation type="submission" date="2020-03" db="EMBL/GenBank/DDBJ databases">
        <title>Draft sequencing of Paenibacilllus sp. S3N08.</title>
        <authorList>
            <person name="Kim D.-U."/>
        </authorList>
    </citation>
    <scope>NUCLEOTIDE SEQUENCE</scope>
    <source>
        <strain evidence="1">S3N08</strain>
    </source>
</reference>
<comment type="caution">
    <text evidence="1">The sequence shown here is derived from an EMBL/GenBank/DDBJ whole genome shotgun (WGS) entry which is preliminary data.</text>
</comment>
<name>A0ABX0JD67_9BACL</name>
<gene>
    <name evidence="1" type="ORF">G9U52_32075</name>
</gene>
<sequence>MKANVRKENLVIVNSTLAATLKHWQSMSGAKQDELEAESTANEFEAAFYTYIDAVRAWIHGLEPQPQTLEEALELPLVQQMVDQLPTPLYLNFETELELIIEHKNRVDDEKYD</sequence>